<dbReference type="EMBL" id="KV442044">
    <property type="protein sequence ID" value="OAQ28983.1"/>
    <property type="molecule type" value="Genomic_DNA"/>
</dbReference>
<gene>
    <name evidence="2" type="ORF">K457DRAFT_532733</name>
</gene>
<evidence type="ECO:0000256" key="1">
    <source>
        <dbReference type="SAM" id="MobiDB-lite"/>
    </source>
</evidence>
<proteinExistence type="predicted"/>
<reference evidence="2 3" key="1">
    <citation type="submission" date="2016-05" db="EMBL/GenBank/DDBJ databases">
        <title>Genome sequencing reveals origins of a unique bacterial endosymbiosis in the earliest lineages of terrestrial Fungi.</title>
        <authorList>
            <consortium name="DOE Joint Genome Institute"/>
            <person name="Uehling J."/>
            <person name="Gryganskyi A."/>
            <person name="Hameed K."/>
            <person name="Tschaplinski T."/>
            <person name="Misztal P."/>
            <person name="Wu S."/>
            <person name="Desiro A."/>
            <person name="Vande Pol N."/>
            <person name="Du Z.-Y."/>
            <person name="Zienkiewicz A."/>
            <person name="Zienkiewicz K."/>
            <person name="Morin E."/>
            <person name="Tisserant E."/>
            <person name="Splivallo R."/>
            <person name="Hainaut M."/>
            <person name="Henrissat B."/>
            <person name="Ohm R."/>
            <person name="Kuo A."/>
            <person name="Yan J."/>
            <person name="Lipzen A."/>
            <person name="Nolan M."/>
            <person name="Labutti K."/>
            <person name="Barry K."/>
            <person name="Goldstein A."/>
            <person name="Labbe J."/>
            <person name="Schadt C."/>
            <person name="Tuskan G."/>
            <person name="Grigoriev I."/>
            <person name="Martin F."/>
            <person name="Vilgalys R."/>
            <person name="Bonito G."/>
        </authorList>
    </citation>
    <scope>NUCLEOTIDE SEQUENCE [LARGE SCALE GENOMIC DNA]</scope>
    <source>
        <strain evidence="2 3">AG-77</strain>
    </source>
</reference>
<protein>
    <submittedName>
        <fullName evidence="2">Uncharacterized protein</fullName>
    </submittedName>
</protein>
<feature type="compositionally biased region" description="Polar residues" evidence="1">
    <location>
        <begin position="90"/>
        <end position="112"/>
    </location>
</feature>
<feature type="region of interest" description="Disordered" evidence="1">
    <location>
        <begin position="60"/>
        <end position="137"/>
    </location>
</feature>
<dbReference type="AlphaFoldDB" id="A0A197JVI3"/>
<dbReference type="PROSITE" id="PS51257">
    <property type="entry name" value="PROKAR_LIPOPROTEIN"/>
    <property type="match status" value="1"/>
</dbReference>
<evidence type="ECO:0000313" key="2">
    <source>
        <dbReference type="EMBL" id="OAQ28983.1"/>
    </source>
</evidence>
<dbReference type="Proteomes" id="UP000078512">
    <property type="component" value="Unassembled WGS sequence"/>
</dbReference>
<organism evidence="2 3">
    <name type="scientific">Linnemannia elongata AG-77</name>
    <dbReference type="NCBI Taxonomy" id="1314771"/>
    <lineage>
        <taxon>Eukaryota</taxon>
        <taxon>Fungi</taxon>
        <taxon>Fungi incertae sedis</taxon>
        <taxon>Mucoromycota</taxon>
        <taxon>Mortierellomycotina</taxon>
        <taxon>Mortierellomycetes</taxon>
        <taxon>Mortierellales</taxon>
        <taxon>Mortierellaceae</taxon>
        <taxon>Linnemannia</taxon>
    </lineage>
</organism>
<sequence>MSDRHPSCIHSNVHHNSMTQGSAASACTCEECSRYKVMPFTSASEQSSASNDIEQQHYTVAVSSNTASRRDPSSTSTSSSSPPTTYLARRSSTNQSSGFGNQSGDTATSPRTRQPAGFGLASRTSAGGISPPQRRSSVEFHNRERSFQQHSTACDCGGSGVGCGCSYTCNC</sequence>
<evidence type="ECO:0000313" key="3">
    <source>
        <dbReference type="Proteomes" id="UP000078512"/>
    </source>
</evidence>
<name>A0A197JVI3_9FUNG</name>
<feature type="compositionally biased region" description="Low complexity" evidence="1">
    <location>
        <begin position="73"/>
        <end position="85"/>
    </location>
</feature>
<keyword evidence="3" id="KW-1185">Reference proteome</keyword>
<dbReference type="OrthoDB" id="2328643at2759"/>
<accession>A0A197JVI3</accession>